<evidence type="ECO:0000256" key="7">
    <source>
        <dbReference type="ARBA" id="ARBA00023186"/>
    </source>
</evidence>
<dbReference type="AlphaFoldDB" id="A0A928VK80"/>
<dbReference type="FunFam" id="2.60.260.20:FF:000005">
    <property type="entry name" value="Chaperone protein dnaJ 1, mitochondrial"/>
    <property type="match status" value="1"/>
</dbReference>
<evidence type="ECO:0000256" key="3">
    <source>
        <dbReference type="ARBA" id="ARBA00022737"/>
    </source>
</evidence>
<dbReference type="GO" id="GO:0042026">
    <property type="term" value="P:protein refolding"/>
    <property type="evidence" value="ECO:0007669"/>
    <property type="project" value="TreeGrafter"/>
</dbReference>
<feature type="domain" description="Chaperone DnaJ C-terminal" evidence="9">
    <location>
        <begin position="76"/>
        <end position="220"/>
    </location>
</feature>
<dbReference type="GO" id="GO:0006260">
    <property type="term" value="P:DNA replication"/>
    <property type="evidence" value="ECO:0007669"/>
    <property type="project" value="UniProtKB-KW"/>
</dbReference>
<keyword evidence="11" id="KW-1185">Reference proteome</keyword>
<gene>
    <name evidence="10" type="ORF">IQ266_09000</name>
</gene>
<dbReference type="InterPro" id="IPR002939">
    <property type="entry name" value="DnaJ_C"/>
</dbReference>
<dbReference type="PANTHER" id="PTHR43096">
    <property type="entry name" value="DNAJ HOMOLOG 1, MITOCHONDRIAL-RELATED"/>
    <property type="match status" value="1"/>
</dbReference>
<evidence type="ECO:0000313" key="10">
    <source>
        <dbReference type="EMBL" id="MBE9029865.1"/>
    </source>
</evidence>
<keyword evidence="4" id="KW-0863">Zinc-finger</keyword>
<dbReference type="GO" id="GO:0051082">
    <property type="term" value="F:unfolded protein binding"/>
    <property type="evidence" value="ECO:0007669"/>
    <property type="project" value="InterPro"/>
</dbReference>
<organism evidence="10 11">
    <name type="scientific">Romeriopsis navalis LEGE 11480</name>
    <dbReference type="NCBI Taxonomy" id="2777977"/>
    <lineage>
        <taxon>Bacteria</taxon>
        <taxon>Bacillati</taxon>
        <taxon>Cyanobacteriota</taxon>
        <taxon>Cyanophyceae</taxon>
        <taxon>Leptolyngbyales</taxon>
        <taxon>Leptolyngbyaceae</taxon>
        <taxon>Romeriopsis</taxon>
        <taxon>Romeriopsis navalis</taxon>
    </lineage>
</organism>
<dbReference type="RefSeq" id="WP_264324684.1">
    <property type="nucleotide sequence ID" value="NZ_JADEXQ010000024.1"/>
</dbReference>
<evidence type="ECO:0000256" key="2">
    <source>
        <dbReference type="ARBA" id="ARBA00022723"/>
    </source>
</evidence>
<reference evidence="10" key="1">
    <citation type="submission" date="2020-10" db="EMBL/GenBank/DDBJ databases">
        <authorList>
            <person name="Castelo-Branco R."/>
            <person name="Eusebio N."/>
            <person name="Adriana R."/>
            <person name="Vieira A."/>
            <person name="Brugerolle De Fraissinette N."/>
            <person name="Rezende De Castro R."/>
            <person name="Schneider M.P."/>
            <person name="Vasconcelos V."/>
            <person name="Leao P.N."/>
        </authorList>
    </citation>
    <scope>NUCLEOTIDE SEQUENCE</scope>
    <source>
        <strain evidence="10">LEGE 11480</strain>
    </source>
</reference>
<feature type="region of interest" description="Disordered" evidence="8">
    <location>
        <begin position="53"/>
        <end position="72"/>
    </location>
</feature>
<evidence type="ECO:0000256" key="5">
    <source>
        <dbReference type="ARBA" id="ARBA00022833"/>
    </source>
</evidence>
<dbReference type="Proteomes" id="UP000625316">
    <property type="component" value="Unassembled WGS sequence"/>
</dbReference>
<keyword evidence="3" id="KW-0677">Repeat</keyword>
<sequence>RSPYGGGGMGFDNFEFGRYGNFEEFINELLGRGGGGGGAGYGGNPYANAGRSNPFGFQTNAPGGGGAAGTGPQLDLEASLTLSLPEAFNGVEKRINIGSETISVRIPPGAKQGSRIRVRGKGRPSPFGISERGDLYLNVELASHKFFKFDGDNLTCELPIAPDEAALGAKVDVPTLDGSVTMNIPAGIKSGQSLRLRGKGWKNTKGKRGDQMVKVMITVPKELTAIERELYEKLQANRSADLRSHLNNI</sequence>
<evidence type="ECO:0000256" key="1">
    <source>
        <dbReference type="ARBA" id="ARBA00022705"/>
    </source>
</evidence>
<keyword evidence="1" id="KW-0235">DNA replication</keyword>
<name>A0A928VK80_9CYAN</name>
<dbReference type="Pfam" id="PF01556">
    <property type="entry name" value="DnaJ_C"/>
    <property type="match status" value="1"/>
</dbReference>
<evidence type="ECO:0000313" key="11">
    <source>
        <dbReference type="Proteomes" id="UP000625316"/>
    </source>
</evidence>
<dbReference type="CDD" id="cd10747">
    <property type="entry name" value="DnaJ_C"/>
    <property type="match status" value="1"/>
</dbReference>
<dbReference type="GO" id="GO:0008270">
    <property type="term" value="F:zinc ion binding"/>
    <property type="evidence" value="ECO:0007669"/>
    <property type="project" value="UniProtKB-KW"/>
</dbReference>
<comment type="caution">
    <text evidence="10">The sequence shown here is derived from an EMBL/GenBank/DDBJ whole genome shotgun (WGS) entry which is preliminary data.</text>
</comment>
<evidence type="ECO:0000256" key="4">
    <source>
        <dbReference type="ARBA" id="ARBA00022771"/>
    </source>
</evidence>
<proteinExistence type="predicted"/>
<dbReference type="InterPro" id="IPR008971">
    <property type="entry name" value="HSP40/DnaJ_pept-bd"/>
</dbReference>
<keyword evidence="7" id="KW-0143">Chaperone</keyword>
<dbReference type="Gene3D" id="2.60.260.20">
    <property type="entry name" value="Urease metallochaperone UreE, N-terminal domain"/>
    <property type="match status" value="2"/>
</dbReference>
<keyword evidence="6" id="KW-0346">Stress response</keyword>
<evidence type="ECO:0000256" key="6">
    <source>
        <dbReference type="ARBA" id="ARBA00023016"/>
    </source>
</evidence>
<dbReference type="PANTHER" id="PTHR43096:SF52">
    <property type="entry name" value="DNAJ HOMOLOG 1, MITOCHONDRIAL-RELATED"/>
    <property type="match status" value="1"/>
</dbReference>
<feature type="non-terminal residue" evidence="10">
    <location>
        <position position="1"/>
    </location>
</feature>
<dbReference type="EMBL" id="JADEXQ010000024">
    <property type="protein sequence ID" value="MBE9029865.1"/>
    <property type="molecule type" value="Genomic_DNA"/>
</dbReference>
<keyword evidence="2" id="KW-0479">Metal-binding</keyword>
<protein>
    <submittedName>
        <fullName evidence="10">J domain-containing protein</fullName>
    </submittedName>
</protein>
<dbReference type="GO" id="GO:0005737">
    <property type="term" value="C:cytoplasm"/>
    <property type="evidence" value="ECO:0007669"/>
    <property type="project" value="TreeGrafter"/>
</dbReference>
<dbReference type="SUPFAM" id="SSF49493">
    <property type="entry name" value="HSP40/DnaJ peptide-binding domain"/>
    <property type="match status" value="2"/>
</dbReference>
<evidence type="ECO:0000259" key="9">
    <source>
        <dbReference type="Pfam" id="PF01556"/>
    </source>
</evidence>
<keyword evidence="5" id="KW-0862">Zinc</keyword>
<accession>A0A928VK80</accession>
<evidence type="ECO:0000256" key="8">
    <source>
        <dbReference type="SAM" id="MobiDB-lite"/>
    </source>
</evidence>